<accession>A0A146JWJ9</accession>
<feature type="non-terminal residue" evidence="1">
    <location>
        <position position="1"/>
    </location>
</feature>
<dbReference type="EMBL" id="GDID01007644">
    <property type="protein sequence ID" value="JAP88962.1"/>
    <property type="molecule type" value="Transcribed_RNA"/>
</dbReference>
<dbReference type="AlphaFoldDB" id="A0A146JWJ9"/>
<gene>
    <name evidence="1" type="ORF">TPC1_31543</name>
</gene>
<protein>
    <submittedName>
        <fullName evidence="1">Uncharacterized protein</fullName>
    </submittedName>
</protein>
<proteinExistence type="predicted"/>
<organism evidence="1">
    <name type="scientific">Trepomonas sp. PC1</name>
    <dbReference type="NCBI Taxonomy" id="1076344"/>
    <lineage>
        <taxon>Eukaryota</taxon>
        <taxon>Metamonada</taxon>
        <taxon>Diplomonadida</taxon>
        <taxon>Hexamitidae</taxon>
        <taxon>Hexamitinae</taxon>
        <taxon>Trepomonas</taxon>
    </lineage>
</organism>
<sequence>VDPSEFKSLGLSDGWLNLSANIMSLPQIITNEVIQQKVEIARERISTTKQYMCDFQHEQYLQIATMTDFATLRFVPAPITDQVSGFKSGYSSLDQLPEQLRRTFGKKIYKIAMNFIRICFVKGVFARDLLKSIVVNTDVFDVQFCPFSLTSQFEQQKLTDLANFLFAPEEALFTKISNQISEQSSIQDALVVTDHVDNQMLLSHPNSHFYSSQLISDQQLLQSCTDQAIWLILSRFVNALKPIRGLQQQIDEFVKYDNPQQLPEIFVNQVQYQNPLEMLRICIGMYPQKVVMEKEGLTSWRAQKLFQLKFVAKKVEEGSKTKIGIESVIDISKIDEM</sequence>
<name>A0A146JWJ9_9EUKA</name>
<reference evidence="1" key="1">
    <citation type="submission" date="2015-07" db="EMBL/GenBank/DDBJ databases">
        <title>Adaptation to a free-living lifestyle via gene acquisitions in the diplomonad Trepomonas sp. PC1.</title>
        <authorList>
            <person name="Xu F."/>
            <person name="Jerlstrom-Hultqvist J."/>
            <person name="Kolisko M."/>
            <person name="Simpson A.G.B."/>
            <person name="Roger A.J."/>
            <person name="Svard S.G."/>
            <person name="Andersson J.O."/>
        </authorList>
    </citation>
    <scope>NUCLEOTIDE SEQUENCE</scope>
    <source>
        <strain evidence="1">PC1</strain>
    </source>
</reference>
<evidence type="ECO:0000313" key="1">
    <source>
        <dbReference type="EMBL" id="JAP88962.1"/>
    </source>
</evidence>